<reference evidence="1" key="1">
    <citation type="submission" date="2021-06" db="EMBL/GenBank/DDBJ databases">
        <authorList>
            <person name="Hodson N. C."/>
            <person name="Mongue J. A."/>
            <person name="Jaron S. K."/>
        </authorList>
    </citation>
    <scope>NUCLEOTIDE SEQUENCE</scope>
</reference>
<dbReference type="AlphaFoldDB" id="A0A8J2NZD1"/>
<keyword evidence="2" id="KW-1185">Reference proteome</keyword>
<protein>
    <submittedName>
        <fullName evidence="1">Uncharacterized protein</fullName>
    </submittedName>
</protein>
<organism evidence="1 2">
    <name type="scientific">Allacma fusca</name>
    <dbReference type="NCBI Taxonomy" id="39272"/>
    <lineage>
        <taxon>Eukaryota</taxon>
        <taxon>Metazoa</taxon>
        <taxon>Ecdysozoa</taxon>
        <taxon>Arthropoda</taxon>
        <taxon>Hexapoda</taxon>
        <taxon>Collembola</taxon>
        <taxon>Symphypleona</taxon>
        <taxon>Sminthuridae</taxon>
        <taxon>Allacma</taxon>
    </lineage>
</organism>
<sequence length="85" mass="9513">MNNTGSINSVSSTQTILPSKPNKAVTIGHLNKRGSLLLSLMTNVTSQDTTCSEMTDQKIKRRWRLLLHQRKMECQCCTLAVSISY</sequence>
<evidence type="ECO:0000313" key="1">
    <source>
        <dbReference type="EMBL" id="CAG7718744.1"/>
    </source>
</evidence>
<evidence type="ECO:0000313" key="2">
    <source>
        <dbReference type="Proteomes" id="UP000708208"/>
    </source>
</evidence>
<comment type="caution">
    <text evidence="1">The sequence shown here is derived from an EMBL/GenBank/DDBJ whole genome shotgun (WGS) entry which is preliminary data.</text>
</comment>
<name>A0A8J2NZD1_9HEXA</name>
<proteinExistence type="predicted"/>
<dbReference type="Proteomes" id="UP000708208">
    <property type="component" value="Unassembled WGS sequence"/>
</dbReference>
<dbReference type="EMBL" id="CAJVCH010055689">
    <property type="protein sequence ID" value="CAG7718744.1"/>
    <property type="molecule type" value="Genomic_DNA"/>
</dbReference>
<gene>
    <name evidence="1" type="ORF">AFUS01_LOCUS8115</name>
</gene>
<accession>A0A8J2NZD1</accession>